<dbReference type="Gene3D" id="3.60.10.10">
    <property type="entry name" value="Endonuclease/exonuclease/phosphatase"/>
    <property type="match status" value="1"/>
</dbReference>
<dbReference type="AlphaFoldDB" id="A0A562E524"/>
<keyword evidence="3" id="KW-0255">Endonuclease</keyword>
<feature type="region of interest" description="Disordered" evidence="1">
    <location>
        <begin position="1"/>
        <end position="26"/>
    </location>
</feature>
<protein>
    <submittedName>
        <fullName evidence="3">Endonuclease/exonuclease/phosphatase family metal-dependent hydrolase</fullName>
    </submittedName>
</protein>
<evidence type="ECO:0000256" key="1">
    <source>
        <dbReference type="SAM" id="MobiDB-lite"/>
    </source>
</evidence>
<organism evidence="3 4">
    <name type="scientific">Pseudoxanthomonas taiwanensis J19</name>
    <dbReference type="NCBI Taxonomy" id="935569"/>
    <lineage>
        <taxon>Bacteria</taxon>
        <taxon>Pseudomonadati</taxon>
        <taxon>Pseudomonadota</taxon>
        <taxon>Gammaproteobacteria</taxon>
        <taxon>Lysobacterales</taxon>
        <taxon>Lysobacteraceae</taxon>
        <taxon>Pseudoxanthomonas</taxon>
    </lineage>
</organism>
<dbReference type="GO" id="GO:0004527">
    <property type="term" value="F:exonuclease activity"/>
    <property type="evidence" value="ECO:0007669"/>
    <property type="project" value="UniProtKB-KW"/>
</dbReference>
<dbReference type="GO" id="GO:0016020">
    <property type="term" value="C:membrane"/>
    <property type="evidence" value="ECO:0007669"/>
    <property type="project" value="GOC"/>
</dbReference>
<feature type="domain" description="Endonuclease/exonuclease/phosphatase" evidence="2">
    <location>
        <begin position="37"/>
        <end position="264"/>
    </location>
</feature>
<dbReference type="InterPro" id="IPR005135">
    <property type="entry name" value="Endo/exonuclease/phosphatase"/>
</dbReference>
<dbReference type="Pfam" id="PF03372">
    <property type="entry name" value="Exo_endo_phos"/>
    <property type="match status" value="1"/>
</dbReference>
<evidence type="ECO:0000313" key="3">
    <source>
        <dbReference type="EMBL" id="TWH16867.1"/>
    </source>
</evidence>
<evidence type="ECO:0000259" key="2">
    <source>
        <dbReference type="Pfam" id="PF03372"/>
    </source>
</evidence>
<dbReference type="GO" id="GO:0006506">
    <property type="term" value="P:GPI anchor biosynthetic process"/>
    <property type="evidence" value="ECO:0007669"/>
    <property type="project" value="TreeGrafter"/>
</dbReference>
<dbReference type="InterPro" id="IPR036691">
    <property type="entry name" value="Endo/exonu/phosph_ase_sf"/>
</dbReference>
<keyword evidence="3" id="KW-0269">Exonuclease</keyword>
<reference evidence="3 4" key="1">
    <citation type="submission" date="2019-07" db="EMBL/GenBank/DDBJ databases">
        <title>Genome sequencing of lignin-degrading bacterial isolates.</title>
        <authorList>
            <person name="Gladden J."/>
        </authorList>
    </citation>
    <scope>NUCLEOTIDE SEQUENCE [LARGE SCALE GENOMIC DNA]</scope>
    <source>
        <strain evidence="3 4">J19</strain>
    </source>
</reference>
<dbReference type="EMBL" id="VLJS01000013">
    <property type="protein sequence ID" value="TWH16867.1"/>
    <property type="molecule type" value="Genomic_DNA"/>
</dbReference>
<keyword evidence="3" id="KW-0540">Nuclease</keyword>
<dbReference type="SUPFAM" id="SSF56219">
    <property type="entry name" value="DNase I-like"/>
    <property type="match status" value="1"/>
</dbReference>
<dbReference type="Proteomes" id="UP000321583">
    <property type="component" value="Unassembled WGS sequence"/>
</dbReference>
<dbReference type="PANTHER" id="PTHR14859">
    <property type="entry name" value="CALCOFLUOR WHITE HYPERSENSITIVE PROTEIN PRECURSOR"/>
    <property type="match status" value="1"/>
</dbReference>
<name>A0A562E524_9GAMM</name>
<dbReference type="GO" id="GO:0004519">
    <property type="term" value="F:endonuclease activity"/>
    <property type="evidence" value="ECO:0007669"/>
    <property type="project" value="UniProtKB-KW"/>
</dbReference>
<keyword evidence="3" id="KW-0378">Hydrolase</keyword>
<gene>
    <name evidence="3" type="ORF">L613_001100000560</name>
</gene>
<evidence type="ECO:0000313" key="4">
    <source>
        <dbReference type="Proteomes" id="UP000321583"/>
    </source>
</evidence>
<accession>A0A562E524</accession>
<keyword evidence="4" id="KW-1185">Reference proteome</keyword>
<comment type="caution">
    <text evidence="3">The sequence shown here is derived from an EMBL/GenBank/DDBJ whole genome shotgun (WGS) entry which is preliminary data.</text>
</comment>
<sequence length="280" mass="30359">MVSRMDTPPLPELAPGEPGGTMLEAGAPPTRRLRVLSANIQAGSSTRRYSDYVTRSWSHALPAGRKRTSLDAIAKLAAEHDIVGLQEADPGSLRSGFTNQTHYLAQRAGFHYWTHQPNRSVGGVASSANGLLSKLEPVRISDYPLPGRIRGRGVLLGHFGDGREGLTVAVAHLSLGARSRLAQLSFIAELLQDHPNAVLMGDFNCLPDVPEMEVLYRNTSLRPPECIVPTFPSWKPQRAIDHILVSGELRCAGAQALPAAFSDHLALAMEIEVPERSLRT</sequence>
<dbReference type="InterPro" id="IPR051916">
    <property type="entry name" value="GPI-anchor_lipid_remodeler"/>
</dbReference>
<dbReference type="PANTHER" id="PTHR14859:SF15">
    <property type="entry name" value="ENDONUCLEASE_EXONUCLEASE_PHOSPHATASE DOMAIN-CONTAINING PROTEIN"/>
    <property type="match status" value="1"/>
</dbReference>
<proteinExistence type="predicted"/>